<protein>
    <submittedName>
        <fullName evidence="5">AraC family transcriptional regulator</fullName>
    </submittedName>
</protein>
<dbReference type="InterPro" id="IPR037923">
    <property type="entry name" value="HTH-like"/>
</dbReference>
<dbReference type="AlphaFoldDB" id="A0A6G8AT60"/>
<sequence>MSFEHEFIHYKNQKVPLNWIVHSWQESTTTVLPHWHASFEISYTYSGMIENFTINSKNHSTEPGTVLLINSAEIHSAHSSYCSDLEALTIQIPFEFLNKLLPDFEYMRFVNEPKENINELNQLREILSKFYHSVKNEPEEFLEVQLMALTYEMIFLMAKYWMIQEKMPINSSVYNKKLGQIQEILSFVQENYAHDLSVDQIATEFHLSTNSLSKLFKRNLGLSVMKYVQLVRVNQAQSLLIQGEKSIQVISDQVGFPNEKSFRKAFEDIFHETPKKYQLSYKKMIKDHKK</sequence>
<evidence type="ECO:0000259" key="4">
    <source>
        <dbReference type="PROSITE" id="PS01124"/>
    </source>
</evidence>
<evidence type="ECO:0000256" key="1">
    <source>
        <dbReference type="ARBA" id="ARBA00023015"/>
    </source>
</evidence>
<organism evidence="5 6">
    <name type="scientific">Vagococcus hydrophili</name>
    <dbReference type="NCBI Taxonomy" id="2714947"/>
    <lineage>
        <taxon>Bacteria</taxon>
        <taxon>Bacillati</taxon>
        <taxon>Bacillota</taxon>
        <taxon>Bacilli</taxon>
        <taxon>Lactobacillales</taxon>
        <taxon>Enterococcaceae</taxon>
        <taxon>Vagococcus</taxon>
    </lineage>
</organism>
<dbReference type="EMBL" id="CP049887">
    <property type="protein sequence ID" value="QIL48177.1"/>
    <property type="molecule type" value="Genomic_DNA"/>
</dbReference>
<evidence type="ECO:0000256" key="3">
    <source>
        <dbReference type="ARBA" id="ARBA00023163"/>
    </source>
</evidence>
<dbReference type="Pfam" id="PF12833">
    <property type="entry name" value="HTH_18"/>
    <property type="match status" value="1"/>
</dbReference>
<dbReference type="RefSeq" id="WP_166034325.1">
    <property type="nucleotide sequence ID" value="NZ_CP049887.1"/>
</dbReference>
<keyword evidence="3" id="KW-0804">Transcription</keyword>
<keyword evidence="1" id="KW-0805">Transcription regulation</keyword>
<dbReference type="PROSITE" id="PS01124">
    <property type="entry name" value="HTH_ARAC_FAMILY_2"/>
    <property type="match status" value="1"/>
</dbReference>
<dbReference type="PANTHER" id="PTHR43280:SF2">
    <property type="entry name" value="HTH-TYPE TRANSCRIPTIONAL REGULATOR EXSA"/>
    <property type="match status" value="1"/>
</dbReference>
<dbReference type="InterPro" id="IPR018060">
    <property type="entry name" value="HTH_AraC"/>
</dbReference>
<accession>A0A6G8AT60</accession>
<dbReference type="SUPFAM" id="SSF46689">
    <property type="entry name" value="Homeodomain-like"/>
    <property type="match status" value="2"/>
</dbReference>
<dbReference type="InterPro" id="IPR009057">
    <property type="entry name" value="Homeodomain-like_sf"/>
</dbReference>
<dbReference type="KEGG" id="vhy:G7082_06575"/>
<dbReference type="Gene3D" id="1.10.10.60">
    <property type="entry name" value="Homeodomain-like"/>
    <property type="match status" value="2"/>
</dbReference>
<evidence type="ECO:0000256" key="2">
    <source>
        <dbReference type="ARBA" id="ARBA00023125"/>
    </source>
</evidence>
<dbReference type="Gene3D" id="2.60.120.10">
    <property type="entry name" value="Jelly Rolls"/>
    <property type="match status" value="1"/>
</dbReference>
<dbReference type="SMART" id="SM00342">
    <property type="entry name" value="HTH_ARAC"/>
    <property type="match status" value="1"/>
</dbReference>
<evidence type="ECO:0000313" key="5">
    <source>
        <dbReference type="EMBL" id="QIL48177.1"/>
    </source>
</evidence>
<dbReference type="InterPro" id="IPR014710">
    <property type="entry name" value="RmlC-like_jellyroll"/>
</dbReference>
<dbReference type="PANTHER" id="PTHR43280">
    <property type="entry name" value="ARAC-FAMILY TRANSCRIPTIONAL REGULATOR"/>
    <property type="match status" value="1"/>
</dbReference>
<keyword evidence="2" id="KW-0238">DNA-binding</keyword>
<evidence type="ECO:0000313" key="6">
    <source>
        <dbReference type="Proteomes" id="UP000501747"/>
    </source>
</evidence>
<dbReference type="Pfam" id="PF02311">
    <property type="entry name" value="AraC_binding"/>
    <property type="match status" value="1"/>
</dbReference>
<name>A0A6G8AT60_9ENTE</name>
<keyword evidence="6" id="KW-1185">Reference proteome</keyword>
<dbReference type="SUPFAM" id="SSF51215">
    <property type="entry name" value="Regulatory protein AraC"/>
    <property type="match status" value="1"/>
</dbReference>
<dbReference type="Proteomes" id="UP000501747">
    <property type="component" value="Chromosome"/>
</dbReference>
<dbReference type="GO" id="GO:0043565">
    <property type="term" value="F:sequence-specific DNA binding"/>
    <property type="evidence" value="ECO:0007669"/>
    <property type="project" value="InterPro"/>
</dbReference>
<dbReference type="InterPro" id="IPR003313">
    <property type="entry name" value="AraC-bd"/>
</dbReference>
<proteinExistence type="predicted"/>
<dbReference type="GO" id="GO:0003700">
    <property type="term" value="F:DNA-binding transcription factor activity"/>
    <property type="evidence" value="ECO:0007669"/>
    <property type="project" value="InterPro"/>
</dbReference>
<feature type="domain" description="HTH araC/xylS-type" evidence="4">
    <location>
        <begin position="182"/>
        <end position="280"/>
    </location>
</feature>
<gene>
    <name evidence="5" type="ORF">G7082_06575</name>
</gene>
<reference evidence="5 6" key="1">
    <citation type="submission" date="2020-03" db="EMBL/GenBank/DDBJ databases">
        <title>Vagococcus sp. nov., isolated from beetles.</title>
        <authorList>
            <person name="Hyun D.-W."/>
            <person name="Bae J.-W."/>
        </authorList>
    </citation>
    <scope>NUCLEOTIDE SEQUENCE [LARGE SCALE GENOMIC DNA]</scope>
    <source>
        <strain evidence="5 6">HDW17B</strain>
    </source>
</reference>